<reference evidence="3 4" key="1">
    <citation type="journal article" date="2021" name="BMC Genomics">
        <title>Datura genome reveals duplications of psychoactive alkaloid biosynthetic genes and high mutation rate following tissue culture.</title>
        <authorList>
            <person name="Rajewski A."/>
            <person name="Carter-House D."/>
            <person name="Stajich J."/>
            <person name="Litt A."/>
        </authorList>
    </citation>
    <scope>NUCLEOTIDE SEQUENCE [LARGE SCALE GENOMIC DNA]</scope>
    <source>
        <strain evidence="3">AR-01</strain>
    </source>
</reference>
<feature type="region of interest" description="Disordered" evidence="2">
    <location>
        <begin position="1"/>
        <end position="22"/>
    </location>
</feature>
<name>A0ABS8T8X4_DATST</name>
<comment type="caution">
    <text evidence="3">The sequence shown here is derived from an EMBL/GenBank/DDBJ whole genome shotgun (WGS) entry which is preliminary data.</text>
</comment>
<organism evidence="3 4">
    <name type="scientific">Datura stramonium</name>
    <name type="common">Jimsonweed</name>
    <name type="synonym">Common thornapple</name>
    <dbReference type="NCBI Taxonomy" id="4076"/>
    <lineage>
        <taxon>Eukaryota</taxon>
        <taxon>Viridiplantae</taxon>
        <taxon>Streptophyta</taxon>
        <taxon>Embryophyta</taxon>
        <taxon>Tracheophyta</taxon>
        <taxon>Spermatophyta</taxon>
        <taxon>Magnoliopsida</taxon>
        <taxon>eudicotyledons</taxon>
        <taxon>Gunneridae</taxon>
        <taxon>Pentapetalae</taxon>
        <taxon>asterids</taxon>
        <taxon>lamiids</taxon>
        <taxon>Solanales</taxon>
        <taxon>Solanaceae</taxon>
        <taxon>Solanoideae</taxon>
        <taxon>Datureae</taxon>
        <taxon>Datura</taxon>
    </lineage>
</organism>
<accession>A0ABS8T8X4</accession>
<feature type="coiled-coil region" evidence="1">
    <location>
        <begin position="71"/>
        <end position="98"/>
    </location>
</feature>
<keyword evidence="1" id="KW-0175">Coiled coil</keyword>
<protein>
    <submittedName>
        <fullName evidence="3">Uncharacterized protein</fullName>
    </submittedName>
</protein>
<keyword evidence="4" id="KW-1185">Reference proteome</keyword>
<evidence type="ECO:0000256" key="1">
    <source>
        <dbReference type="SAM" id="Coils"/>
    </source>
</evidence>
<dbReference type="Proteomes" id="UP000823775">
    <property type="component" value="Unassembled WGS sequence"/>
</dbReference>
<evidence type="ECO:0000313" key="3">
    <source>
        <dbReference type="EMBL" id="MCD7467027.1"/>
    </source>
</evidence>
<gene>
    <name evidence="3" type="ORF">HAX54_004199</name>
</gene>
<sequence>MVVKQAPAVWVETSSESEDDDYQEDASALALDYGPSSYESIFALIVKSNDKDDKDEKDVLIDELGESEVERNFMADRLIKLNEELREASRENFMLNDKLKKCMDSESIGKKVSSEIQLELESELKRIKLNLTAQLERNGELEKDKKVNDILL</sequence>
<dbReference type="EMBL" id="JACEIK010001191">
    <property type="protein sequence ID" value="MCD7467027.1"/>
    <property type="molecule type" value="Genomic_DNA"/>
</dbReference>
<proteinExistence type="predicted"/>
<evidence type="ECO:0000256" key="2">
    <source>
        <dbReference type="SAM" id="MobiDB-lite"/>
    </source>
</evidence>
<evidence type="ECO:0000313" key="4">
    <source>
        <dbReference type="Proteomes" id="UP000823775"/>
    </source>
</evidence>